<dbReference type="InterPro" id="IPR007793">
    <property type="entry name" value="DivIVA_fam"/>
</dbReference>
<dbReference type="OrthoDB" id="5198800at2"/>
<evidence type="ECO:0000256" key="1">
    <source>
        <dbReference type="SAM" id="MobiDB-lite"/>
    </source>
</evidence>
<dbReference type="PANTHER" id="PTHR35794">
    <property type="entry name" value="CELL DIVISION PROTEIN DIVIVA"/>
    <property type="match status" value="1"/>
</dbReference>
<evidence type="ECO:0000313" key="3">
    <source>
        <dbReference type="Proteomes" id="UP000076404"/>
    </source>
</evidence>
<dbReference type="RefSeq" id="WP_026850501.1">
    <property type="nucleotide sequence ID" value="NZ_CP011454.1"/>
</dbReference>
<protein>
    <recommendedName>
        <fullName evidence="4">Cell division protein DivIVA</fullName>
    </recommendedName>
</protein>
<feature type="region of interest" description="Disordered" evidence="1">
    <location>
        <begin position="149"/>
        <end position="205"/>
    </location>
</feature>
<dbReference type="AlphaFoldDB" id="A0A143BI80"/>
<evidence type="ECO:0008006" key="4">
    <source>
        <dbReference type="Google" id="ProtNLM"/>
    </source>
</evidence>
<dbReference type="STRING" id="1379270.GEMMAAP_07615"/>
<dbReference type="Gene3D" id="6.10.250.660">
    <property type="match status" value="1"/>
</dbReference>
<organism evidence="2 3">
    <name type="scientific">Gemmatimonas phototrophica</name>
    <dbReference type="NCBI Taxonomy" id="1379270"/>
    <lineage>
        <taxon>Bacteria</taxon>
        <taxon>Pseudomonadati</taxon>
        <taxon>Gemmatimonadota</taxon>
        <taxon>Gemmatimonadia</taxon>
        <taxon>Gemmatimonadales</taxon>
        <taxon>Gemmatimonadaceae</taxon>
        <taxon>Gemmatimonas</taxon>
    </lineage>
</organism>
<keyword evidence="3" id="KW-1185">Reference proteome</keyword>
<dbReference type="Pfam" id="PF05103">
    <property type="entry name" value="DivIVA"/>
    <property type="match status" value="1"/>
</dbReference>
<dbReference type="eggNOG" id="COG3599">
    <property type="taxonomic scope" value="Bacteria"/>
</dbReference>
<dbReference type="Proteomes" id="UP000076404">
    <property type="component" value="Chromosome"/>
</dbReference>
<dbReference type="KEGG" id="gph:GEMMAAP_07615"/>
<name>A0A143BI80_9BACT</name>
<proteinExistence type="predicted"/>
<gene>
    <name evidence="2" type="ORF">GEMMAAP_07615</name>
</gene>
<dbReference type="PANTHER" id="PTHR35794:SF2">
    <property type="entry name" value="CELL DIVISION PROTEIN DIVIVA"/>
    <property type="match status" value="1"/>
</dbReference>
<reference evidence="2 3" key="1">
    <citation type="journal article" date="2014" name="Proc. Natl. Acad. Sci. U.S.A.">
        <title>Functional type 2 photosynthetic reaction centers found in the rare bacterial phylum Gemmatimonadetes.</title>
        <authorList>
            <person name="Zeng Y."/>
            <person name="Feng F."/>
            <person name="Medova H."/>
            <person name="Dean J."/>
            <person name="Koblizek M."/>
        </authorList>
    </citation>
    <scope>NUCLEOTIDE SEQUENCE [LARGE SCALE GENOMIC DNA]</scope>
    <source>
        <strain evidence="2 3">AP64</strain>
    </source>
</reference>
<sequence length="205" mass="23860">MTDESHQGFHLTALDARRYDFGNALRGYDRARVDQFREQVAEELERLARANQELDQKARNFHEQLKSFRERDKALNEALVSAQQLRGDIREQAEREAQLIVREAQQEADRQLQSVRDEVARAQQELQALWRTRRSYLAQLRNQLERQLAELSSAEQEPVPDFTTPRTGSAVEPDPSVVSQIRQLPQRNMAPTPSWLDAIVEDEQR</sequence>
<feature type="compositionally biased region" description="Polar residues" evidence="1">
    <location>
        <begin position="177"/>
        <end position="191"/>
    </location>
</feature>
<dbReference type="EMBL" id="CP011454">
    <property type="protein sequence ID" value="AMW04746.1"/>
    <property type="molecule type" value="Genomic_DNA"/>
</dbReference>
<accession>A0A143BI80</accession>
<reference evidence="2 3" key="2">
    <citation type="journal article" date="2016" name="Environ. Microbiol. Rep.">
        <title>Metagenomic evidence for the presence of phototrophic Gemmatimonadetes bacteria in diverse environments.</title>
        <authorList>
            <person name="Zeng Y."/>
            <person name="Baumbach J."/>
            <person name="Barbosa E.G."/>
            <person name="Azevedo V."/>
            <person name="Zhang C."/>
            <person name="Koblizek M."/>
        </authorList>
    </citation>
    <scope>NUCLEOTIDE SEQUENCE [LARGE SCALE GENOMIC DNA]</scope>
    <source>
        <strain evidence="2 3">AP64</strain>
    </source>
</reference>
<evidence type="ECO:0000313" key="2">
    <source>
        <dbReference type="EMBL" id="AMW04746.1"/>
    </source>
</evidence>